<dbReference type="EMBL" id="ML170163">
    <property type="protein sequence ID" value="TDL25498.1"/>
    <property type="molecule type" value="Genomic_DNA"/>
</dbReference>
<feature type="region of interest" description="Disordered" evidence="5">
    <location>
        <begin position="220"/>
        <end position="415"/>
    </location>
</feature>
<evidence type="ECO:0000259" key="6">
    <source>
        <dbReference type="Pfam" id="PF09302"/>
    </source>
</evidence>
<evidence type="ECO:0000313" key="8">
    <source>
        <dbReference type="Proteomes" id="UP000294933"/>
    </source>
</evidence>
<dbReference type="VEuPathDB" id="FungiDB:BD410DRAFT_764954"/>
<evidence type="ECO:0000256" key="5">
    <source>
        <dbReference type="SAM" id="MobiDB-lite"/>
    </source>
</evidence>
<dbReference type="STRING" id="50990.A0A4Y7QE73"/>
<feature type="domain" description="XLF-like N-terminal" evidence="6">
    <location>
        <begin position="17"/>
        <end position="126"/>
    </location>
</feature>
<keyword evidence="3" id="KW-0234">DNA repair</keyword>
<dbReference type="Proteomes" id="UP000294933">
    <property type="component" value="Unassembled WGS sequence"/>
</dbReference>
<accession>A0A4Y7QE73</accession>
<evidence type="ECO:0000313" key="7">
    <source>
        <dbReference type="EMBL" id="TDL25498.1"/>
    </source>
</evidence>
<proteinExistence type="predicted"/>
<feature type="compositionally biased region" description="Polar residues" evidence="5">
    <location>
        <begin position="270"/>
        <end position="283"/>
    </location>
</feature>
<dbReference type="OrthoDB" id="3184250at2759"/>
<evidence type="ECO:0000256" key="4">
    <source>
        <dbReference type="ARBA" id="ARBA00023242"/>
    </source>
</evidence>
<dbReference type="InterPro" id="IPR038051">
    <property type="entry name" value="XRCC4-like_N_sf"/>
</dbReference>
<feature type="compositionally biased region" description="Polar residues" evidence="5">
    <location>
        <begin position="238"/>
        <end position="247"/>
    </location>
</feature>
<sequence length="415" mass="45448">MDDFKEEYSKHLLSKEWLVKVDAAKSVPYLFKFCSVSENLCCLIVTDTKNVWAEVLSNKRMVRRWLECNLNSLGEPSESTGLFILDLISTLHSIGGISDVPFEVVESRDADLSFELDCDGFKWRWDAYLLGPKTSAEILSKHLILPLISIAHLSFYSADPVSELDESDLEKVVDKVGRSARRTVDIHVKHAVSKPRVSTTLQRFSALFDFNPLLPSIKSEVEKPSSENQLVKLRDSLSNRNRLSPTTRAHEEHAAASSMQPSILSDLPKSENSVSLLNTSSVPGGTPDSATEESDEDPASTLTRRKERSSPARSQSRSGLSAHSDRHPEKTNVAPSHSLSPAPVTGISGSLDADADSDSSPPRPVKKKHKTLNVSSSDSDEGGSSRIKGGGSQQTRGTGTTRGVRQPIKRGGKRF</sequence>
<keyword evidence="2" id="KW-0227">DNA damage</keyword>
<keyword evidence="4" id="KW-0539">Nucleus</keyword>
<dbReference type="Gene3D" id="2.170.210.10">
    <property type="entry name" value="DNA double-strand break repair and VJ recombination XRCC4, N-terminal"/>
    <property type="match status" value="1"/>
</dbReference>
<keyword evidence="8" id="KW-1185">Reference proteome</keyword>
<dbReference type="CDD" id="cd22285">
    <property type="entry name" value="HD_XLF_N"/>
    <property type="match status" value="1"/>
</dbReference>
<dbReference type="InterPro" id="IPR015381">
    <property type="entry name" value="XLF-like_N"/>
</dbReference>
<dbReference type="GO" id="GO:0006303">
    <property type="term" value="P:double-strand break repair via nonhomologous end joining"/>
    <property type="evidence" value="ECO:0007669"/>
    <property type="project" value="UniProtKB-ARBA"/>
</dbReference>
<feature type="compositionally biased region" description="Polar residues" evidence="5">
    <location>
        <begin position="311"/>
        <end position="321"/>
    </location>
</feature>
<evidence type="ECO:0000256" key="2">
    <source>
        <dbReference type="ARBA" id="ARBA00022763"/>
    </source>
</evidence>
<dbReference type="AlphaFoldDB" id="A0A4Y7QE73"/>
<evidence type="ECO:0000256" key="1">
    <source>
        <dbReference type="ARBA" id="ARBA00004123"/>
    </source>
</evidence>
<reference evidence="7 8" key="1">
    <citation type="submission" date="2018-06" db="EMBL/GenBank/DDBJ databases">
        <title>A transcriptomic atlas of mushroom development highlights an independent origin of complex multicellularity.</title>
        <authorList>
            <consortium name="DOE Joint Genome Institute"/>
            <person name="Krizsan K."/>
            <person name="Almasi E."/>
            <person name="Merenyi Z."/>
            <person name="Sahu N."/>
            <person name="Viragh M."/>
            <person name="Koszo T."/>
            <person name="Mondo S."/>
            <person name="Kiss B."/>
            <person name="Balint B."/>
            <person name="Kues U."/>
            <person name="Barry K."/>
            <person name="Hegedus J.C."/>
            <person name="Henrissat B."/>
            <person name="Johnson J."/>
            <person name="Lipzen A."/>
            <person name="Ohm R."/>
            <person name="Nagy I."/>
            <person name="Pangilinan J."/>
            <person name="Yan J."/>
            <person name="Xiong Y."/>
            <person name="Grigoriev I.V."/>
            <person name="Hibbett D.S."/>
            <person name="Nagy L.G."/>
        </authorList>
    </citation>
    <scope>NUCLEOTIDE SEQUENCE [LARGE SCALE GENOMIC DNA]</scope>
    <source>
        <strain evidence="7 8">SZMC22713</strain>
    </source>
</reference>
<evidence type="ECO:0000256" key="3">
    <source>
        <dbReference type="ARBA" id="ARBA00023204"/>
    </source>
</evidence>
<dbReference type="GO" id="GO:0005634">
    <property type="term" value="C:nucleus"/>
    <property type="evidence" value="ECO:0007669"/>
    <property type="project" value="UniProtKB-SubCell"/>
</dbReference>
<feature type="compositionally biased region" description="Low complexity" evidence="5">
    <location>
        <begin position="393"/>
        <end position="406"/>
    </location>
</feature>
<name>A0A4Y7QE73_9AGAM</name>
<dbReference type="Pfam" id="PF09302">
    <property type="entry name" value="XLF"/>
    <property type="match status" value="1"/>
</dbReference>
<protein>
    <recommendedName>
        <fullName evidence="6">XLF-like N-terminal domain-containing protein</fullName>
    </recommendedName>
</protein>
<gene>
    <name evidence="7" type="ORF">BD410DRAFT_764954</name>
</gene>
<organism evidence="7 8">
    <name type="scientific">Rickenella mellea</name>
    <dbReference type="NCBI Taxonomy" id="50990"/>
    <lineage>
        <taxon>Eukaryota</taxon>
        <taxon>Fungi</taxon>
        <taxon>Dikarya</taxon>
        <taxon>Basidiomycota</taxon>
        <taxon>Agaricomycotina</taxon>
        <taxon>Agaricomycetes</taxon>
        <taxon>Hymenochaetales</taxon>
        <taxon>Rickenellaceae</taxon>
        <taxon>Rickenella</taxon>
    </lineage>
</organism>
<comment type="subcellular location">
    <subcellularLocation>
        <location evidence="1">Nucleus</location>
    </subcellularLocation>
</comment>